<name>A0ABN7UKG5_GIGMA</name>
<organism evidence="1 2">
    <name type="scientific">Gigaspora margarita</name>
    <dbReference type="NCBI Taxonomy" id="4874"/>
    <lineage>
        <taxon>Eukaryota</taxon>
        <taxon>Fungi</taxon>
        <taxon>Fungi incertae sedis</taxon>
        <taxon>Mucoromycota</taxon>
        <taxon>Glomeromycotina</taxon>
        <taxon>Glomeromycetes</taxon>
        <taxon>Diversisporales</taxon>
        <taxon>Gigasporaceae</taxon>
        <taxon>Gigaspora</taxon>
    </lineage>
</organism>
<protein>
    <submittedName>
        <fullName evidence="1">23302_t:CDS:1</fullName>
    </submittedName>
</protein>
<dbReference type="Proteomes" id="UP000789901">
    <property type="component" value="Unassembled WGS sequence"/>
</dbReference>
<sequence>MTHRKFIFITRFCEAKIKITWSFSSRKVQVERFKNSSDYSYTLDESNMLKCSNTIQTLVTNEAIKNYAPATITSTIKEYAKKELSLGNSIKYLKQKEVANIKYRIQGPMNTYLVDNKKLEIDITKTLSYLRS</sequence>
<proteinExistence type="predicted"/>
<evidence type="ECO:0000313" key="2">
    <source>
        <dbReference type="Proteomes" id="UP000789901"/>
    </source>
</evidence>
<keyword evidence="2" id="KW-1185">Reference proteome</keyword>
<reference evidence="1 2" key="1">
    <citation type="submission" date="2021-06" db="EMBL/GenBank/DDBJ databases">
        <authorList>
            <person name="Kallberg Y."/>
            <person name="Tangrot J."/>
            <person name="Rosling A."/>
        </authorList>
    </citation>
    <scope>NUCLEOTIDE SEQUENCE [LARGE SCALE GENOMIC DNA]</scope>
    <source>
        <strain evidence="1 2">120-4 pot B 10/14</strain>
    </source>
</reference>
<accession>A0ABN7UKG5</accession>
<evidence type="ECO:0000313" key="1">
    <source>
        <dbReference type="EMBL" id="CAG8609686.1"/>
    </source>
</evidence>
<comment type="caution">
    <text evidence="1">The sequence shown here is derived from an EMBL/GenBank/DDBJ whole genome shotgun (WGS) entry which is preliminary data.</text>
</comment>
<dbReference type="EMBL" id="CAJVQB010003490">
    <property type="protein sequence ID" value="CAG8609686.1"/>
    <property type="molecule type" value="Genomic_DNA"/>
</dbReference>
<gene>
    <name evidence="1" type="ORF">GMARGA_LOCUS7293</name>
</gene>